<dbReference type="InterPro" id="IPR018389">
    <property type="entry name" value="DctP_fam"/>
</dbReference>
<dbReference type="GO" id="GO:0055085">
    <property type="term" value="P:transmembrane transport"/>
    <property type="evidence" value="ECO:0007669"/>
    <property type="project" value="InterPro"/>
</dbReference>
<gene>
    <name evidence="3" type="ORF">GCM10011499_25200</name>
</gene>
<protein>
    <submittedName>
        <fullName evidence="3">C4-dicarboxylate ABC transporter</fullName>
    </submittedName>
</protein>
<dbReference type="PANTHER" id="PTHR33376">
    <property type="match status" value="1"/>
</dbReference>
<accession>A0A916VZB9</accession>
<reference evidence="3 4" key="1">
    <citation type="journal article" date="2014" name="Int. J. Syst. Evol. Microbiol.">
        <title>Complete genome sequence of Corynebacterium casei LMG S-19264T (=DSM 44701T), isolated from a smear-ripened cheese.</title>
        <authorList>
            <consortium name="US DOE Joint Genome Institute (JGI-PGF)"/>
            <person name="Walter F."/>
            <person name="Albersmeier A."/>
            <person name="Kalinowski J."/>
            <person name="Ruckert C."/>
        </authorList>
    </citation>
    <scope>NUCLEOTIDE SEQUENCE [LARGE SCALE GENOMIC DNA]</scope>
    <source>
        <strain evidence="3 4">CGMCC 1.15896</strain>
    </source>
</reference>
<dbReference type="AlphaFoldDB" id="A0A916VZB9"/>
<dbReference type="Proteomes" id="UP000596977">
    <property type="component" value="Unassembled WGS sequence"/>
</dbReference>
<feature type="signal peptide" evidence="2">
    <location>
        <begin position="1"/>
        <end position="22"/>
    </location>
</feature>
<sequence>MRSKNLFAVALLGAAIATNAVAQDVTLRVHQFLPMTDSVPREGLIPWAEAIEEQSGGRIAIEFYPSMQLGGTPADLFDQARDGVVDMIWTVLGYTPGRFPKSEVFEMPFVVTNAEDTSRAFQRFVEENAMDEFAGTRLIAVHTHGPGIFHTRTPIAALEDLTNMKVRGGSRVISAMLRDLGAEPIGMPVPEVPQSLSRGVIDGTTIPWQVTLALRTSDIVTHHTEFSGDHGLYTQTFAFVMNQGTYDRMPEDLQAIIDANSGVEWAGRFGAANDADDLVAREQAQLAGNTIHMLDAAETVRWQEAAQVTIENWYAEAQAAGFDGHALHQRAIELVEQESAR</sequence>
<proteinExistence type="predicted"/>
<evidence type="ECO:0000256" key="2">
    <source>
        <dbReference type="SAM" id="SignalP"/>
    </source>
</evidence>
<dbReference type="CDD" id="cd13665">
    <property type="entry name" value="PBP2_TRAP_Dctp3_4"/>
    <property type="match status" value="1"/>
</dbReference>
<dbReference type="NCBIfam" id="NF037995">
    <property type="entry name" value="TRAP_S1"/>
    <property type="match status" value="1"/>
</dbReference>
<evidence type="ECO:0000313" key="4">
    <source>
        <dbReference type="Proteomes" id="UP000596977"/>
    </source>
</evidence>
<comment type="caution">
    <text evidence="3">The sequence shown here is derived from an EMBL/GenBank/DDBJ whole genome shotgun (WGS) entry which is preliminary data.</text>
</comment>
<name>A0A916VZB9_9HYPH</name>
<organism evidence="3 4">
    <name type="scientific">Pelagibacterium lentulum</name>
    <dbReference type="NCBI Taxonomy" id="2029865"/>
    <lineage>
        <taxon>Bacteria</taxon>
        <taxon>Pseudomonadati</taxon>
        <taxon>Pseudomonadota</taxon>
        <taxon>Alphaproteobacteria</taxon>
        <taxon>Hyphomicrobiales</taxon>
        <taxon>Devosiaceae</taxon>
        <taxon>Pelagibacterium</taxon>
    </lineage>
</organism>
<feature type="chain" id="PRO_5037020952" evidence="2">
    <location>
        <begin position="23"/>
        <end position="341"/>
    </location>
</feature>
<evidence type="ECO:0000256" key="1">
    <source>
        <dbReference type="ARBA" id="ARBA00022729"/>
    </source>
</evidence>
<dbReference type="RefSeq" id="WP_127072004.1">
    <property type="nucleotide sequence ID" value="NZ_BMKB01000004.1"/>
</dbReference>
<dbReference type="EMBL" id="BMKB01000004">
    <property type="protein sequence ID" value="GGA54031.1"/>
    <property type="molecule type" value="Genomic_DNA"/>
</dbReference>
<dbReference type="OrthoDB" id="9799287at2"/>
<dbReference type="Gene3D" id="3.40.190.170">
    <property type="entry name" value="Bacterial extracellular solute-binding protein, family 7"/>
    <property type="match status" value="1"/>
</dbReference>
<dbReference type="Pfam" id="PF03480">
    <property type="entry name" value="DctP"/>
    <property type="match status" value="1"/>
</dbReference>
<dbReference type="InterPro" id="IPR038404">
    <property type="entry name" value="TRAP_DctP_sf"/>
</dbReference>
<keyword evidence="1 2" id="KW-0732">Signal</keyword>
<dbReference type="PANTHER" id="PTHR33376:SF15">
    <property type="entry name" value="BLL6794 PROTEIN"/>
    <property type="match status" value="1"/>
</dbReference>
<keyword evidence="4" id="KW-1185">Reference proteome</keyword>
<evidence type="ECO:0000313" key="3">
    <source>
        <dbReference type="EMBL" id="GGA54031.1"/>
    </source>
</evidence>